<protein>
    <recommendedName>
        <fullName evidence="4">Glycosyltransferase family 28 N-terminal domain-containing protein</fullName>
    </recommendedName>
</protein>
<dbReference type="AlphaFoldDB" id="A0A5S9M8C2"/>
<dbReference type="GO" id="GO:1901137">
    <property type="term" value="P:carbohydrate derivative biosynthetic process"/>
    <property type="evidence" value="ECO:0007669"/>
    <property type="project" value="UniProtKB-ARBA"/>
</dbReference>
<evidence type="ECO:0000256" key="1">
    <source>
        <dbReference type="ARBA" id="ARBA00022676"/>
    </source>
</evidence>
<reference evidence="5 6" key="1">
    <citation type="submission" date="2019-12" db="EMBL/GenBank/DDBJ databases">
        <title>Full genome sequence of a Bacillus safensis strain isolated from commercially available natto in Indonesia.</title>
        <authorList>
            <person name="Yoshida M."/>
            <person name="Uomi M."/>
            <person name="Waturangi D."/>
            <person name="Ekaputri J.J."/>
            <person name="Setiamarga D.H.E."/>
        </authorList>
    </citation>
    <scope>NUCLEOTIDE SEQUENCE [LARGE SCALE GENOMIC DNA]</scope>
    <source>
        <strain evidence="5 6">IDN1</strain>
    </source>
</reference>
<accession>A0A5S9M8C2</accession>
<keyword evidence="1" id="KW-0328">Glycosyltransferase</keyword>
<evidence type="ECO:0000313" key="5">
    <source>
        <dbReference type="EMBL" id="BBP89118.1"/>
    </source>
</evidence>
<dbReference type="GO" id="GO:0016758">
    <property type="term" value="F:hexosyltransferase activity"/>
    <property type="evidence" value="ECO:0007669"/>
    <property type="project" value="InterPro"/>
</dbReference>
<gene>
    <name evidence="5" type="ORF">BsIDN1_27360</name>
</gene>
<dbReference type="InterPro" id="IPR004276">
    <property type="entry name" value="GlycoTrans_28_N"/>
</dbReference>
<dbReference type="SUPFAM" id="SSF53756">
    <property type="entry name" value="UDP-Glycosyltransferase/glycogen phosphorylase"/>
    <property type="match status" value="1"/>
</dbReference>
<dbReference type="EMBL" id="AP021906">
    <property type="protein sequence ID" value="BBP89118.1"/>
    <property type="molecule type" value="Genomic_DNA"/>
</dbReference>
<proteinExistence type="predicted"/>
<dbReference type="PANTHER" id="PTHR21015:SF22">
    <property type="entry name" value="GLYCOSYLTRANSFERASE"/>
    <property type="match status" value="1"/>
</dbReference>
<dbReference type="Pfam" id="PF03033">
    <property type="entry name" value="Glyco_transf_28"/>
    <property type="match status" value="1"/>
</dbReference>
<dbReference type="GO" id="GO:0005975">
    <property type="term" value="P:carbohydrate metabolic process"/>
    <property type="evidence" value="ECO:0007669"/>
    <property type="project" value="InterPro"/>
</dbReference>
<organism evidence="5 6">
    <name type="scientific">Bacillus safensis</name>
    <dbReference type="NCBI Taxonomy" id="561879"/>
    <lineage>
        <taxon>Bacteria</taxon>
        <taxon>Bacillati</taxon>
        <taxon>Bacillota</taxon>
        <taxon>Bacilli</taxon>
        <taxon>Bacillales</taxon>
        <taxon>Bacillaceae</taxon>
        <taxon>Bacillus</taxon>
    </lineage>
</organism>
<feature type="domain" description="Glycosyltransferase family 28 N-terminal" evidence="4">
    <location>
        <begin position="2"/>
        <end position="120"/>
    </location>
</feature>
<dbReference type="Gene3D" id="3.40.50.2000">
    <property type="entry name" value="Glycogen Phosphorylase B"/>
    <property type="match status" value="1"/>
</dbReference>
<dbReference type="Proteomes" id="UP000464658">
    <property type="component" value="Chromosome"/>
</dbReference>
<name>A0A5S9M8C2_BACIA</name>
<keyword evidence="2" id="KW-0808">Transferase</keyword>
<keyword evidence="3" id="KW-0472">Membrane</keyword>
<dbReference type="PANTHER" id="PTHR21015">
    <property type="entry name" value="UDP-N-ACETYLGLUCOSAMINE--N-ACETYLMURAMYL-(PENTAPEPTIDE) PYROPHOSPHORYL-UNDECAPRENOL N-ACETYLGLUCOSAMINE TRANSFERASE 1"/>
    <property type="match status" value="1"/>
</dbReference>
<sequence>MKRLHPDVEFLYIGTENGLEKKIVERENIPFKSIEISGFKRKLSFDNVKTVMRFLKGVQKSKSYLKEFKPDAVIGTGGYVCGPVVYAASKLKIPTIIHEQNSLPGITNKFLARYVDKVAICFEEAKAHFPSEKVVFTGNPRASEVVSIKEGKSLKEFGLDEKKKRFLFLAGAGGCAD</sequence>
<evidence type="ECO:0000256" key="3">
    <source>
        <dbReference type="ARBA" id="ARBA00023136"/>
    </source>
</evidence>
<dbReference type="CDD" id="cd03785">
    <property type="entry name" value="GT28_MurG"/>
    <property type="match status" value="1"/>
</dbReference>
<evidence type="ECO:0000256" key="2">
    <source>
        <dbReference type="ARBA" id="ARBA00022679"/>
    </source>
</evidence>
<evidence type="ECO:0000313" key="6">
    <source>
        <dbReference type="Proteomes" id="UP000464658"/>
    </source>
</evidence>
<evidence type="ECO:0000259" key="4">
    <source>
        <dbReference type="Pfam" id="PF03033"/>
    </source>
</evidence>